<dbReference type="Pfam" id="PF11427">
    <property type="entry name" value="HTH_Tnp_Tc3_1"/>
    <property type="match status" value="1"/>
</dbReference>
<dbReference type="Gene3D" id="3.30.420.10">
    <property type="entry name" value="Ribonuclease H-like superfamily/Ribonuclease H"/>
    <property type="match status" value="1"/>
</dbReference>
<dbReference type="InterPro" id="IPR009057">
    <property type="entry name" value="Homeodomain-like_sf"/>
</dbReference>
<dbReference type="PANTHER" id="PTHR23022:SF129">
    <property type="entry name" value="TRANSPOSABLE ELEMENT TC3 TRANSPOSASE"/>
    <property type="match status" value="1"/>
</dbReference>
<sequence>MGRGKPLTDFEKGQIAAKNDQGLSNRQIARDLGRSLDAINRFIKDPLNHGTKKSPGRPSLLTVRDKRQILRKASNAVITCSKIKCDLNLSVSNETVRRVIIKSKFIKYRKMKKAPMLTSVHRQKRLEFARKNIRTDWRQIVFSDEKKFNCDGPDGYNSYWHDLRKEKLRFSRRNFKGGGCMVWAAISSAGRVKLCFVSKRMDGSEYRYVLRRSLLPFWRRNRHKNYQFMQDGAPCHRARKTIKWLEDRRIPVLTWPACSPDFNIIENVWGYMARKVYEGNKSYDNVGQLKKAIVKAWHAVDQNLLDNLFLSLDNRLYELTLNSGGHINY</sequence>
<feature type="domain" description="Tc1-like transposase DDE" evidence="4">
    <location>
        <begin position="139"/>
        <end position="289"/>
    </location>
</feature>
<keyword evidence="6" id="KW-1185">Reference proteome</keyword>
<dbReference type="InterPro" id="IPR036388">
    <property type="entry name" value="WH-like_DNA-bd_sf"/>
</dbReference>
<evidence type="ECO:0000256" key="1">
    <source>
        <dbReference type="ARBA" id="ARBA00004123"/>
    </source>
</evidence>
<evidence type="ECO:0000259" key="4">
    <source>
        <dbReference type="Pfam" id="PF13358"/>
    </source>
</evidence>
<dbReference type="EMBL" id="DS268417">
    <property type="protein sequence ID" value="EFO83438.1"/>
    <property type="molecule type" value="Genomic_DNA"/>
</dbReference>
<feature type="domain" description="Transposase Tc1-like" evidence="2">
    <location>
        <begin position="66"/>
        <end position="132"/>
    </location>
</feature>
<accession>E3LWF6</accession>
<comment type="subcellular location">
    <subcellularLocation>
        <location evidence="1">Nucleus</location>
    </subcellularLocation>
</comment>
<proteinExistence type="predicted"/>
<evidence type="ECO:0008006" key="7">
    <source>
        <dbReference type="Google" id="ProtNLM"/>
    </source>
</evidence>
<dbReference type="GO" id="GO:0003677">
    <property type="term" value="F:DNA binding"/>
    <property type="evidence" value="ECO:0007669"/>
    <property type="project" value="InterPro"/>
</dbReference>
<dbReference type="GO" id="GO:0006313">
    <property type="term" value="P:DNA transposition"/>
    <property type="evidence" value="ECO:0007669"/>
    <property type="project" value="InterPro"/>
</dbReference>
<feature type="domain" description="Tc3 transposase DNA binding" evidence="3">
    <location>
        <begin position="3"/>
        <end position="51"/>
    </location>
</feature>
<dbReference type="Gene3D" id="1.10.10.60">
    <property type="entry name" value="Homeodomain-like"/>
    <property type="match status" value="1"/>
</dbReference>
<dbReference type="OrthoDB" id="5837857at2759"/>
<dbReference type="eggNOG" id="ENOG502RZ9M">
    <property type="taxonomic scope" value="Eukaryota"/>
</dbReference>
<evidence type="ECO:0000313" key="6">
    <source>
        <dbReference type="Proteomes" id="UP000008281"/>
    </source>
</evidence>
<dbReference type="PANTHER" id="PTHR23022">
    <property type="entry name" value="TRANSPOSABLE ELEMENT-RELATED"/>
    <property type="match status" value="1"/>
</dbReference>
<dbReference type="Proteomes" id="UP000008281">
    <property type="component" value="Unassembled WGS sequence"/>
</dbReference>
<dbReference type="InterPro" id="IPR052338">
    <property type="entry name" value="Transposase_5"/>
</dbReference>
<name>E3LWF6_CAERE</name>
<dbReference type="Pfam" id="PF01498">
    <property type="entry name" value="HTH_Tnp_Tc3_2"/>
    <property type="match status" value="1"/>
</dbReference>
<dbReference type="InParanoid" id="E3LWF6"/>
<dbReference type="InterPro" id="IPR025898">
    <property type="entry name" value="Tc3_transposase_DNA-bd_dom"/>
</dbReference>
<evidence type="ECO:0000259" key="2">
    <source>
        <dbReference type="Pfam" id="PF01498"/>
    </source>
</evidence>
<evidence type="ECO:0000313" key="5">
    <source>
        <dbReference type="EMBL" id="EFO83438.1"/>
    </source>
</evidence>
<dbReference type="STRING" id="31234.E3LWF6"/>
<evidence type="ECO:0000259" key="3">
    <source>
        <dbReference type="Pfam" id="PF11427"/>
    </source>
</evidence>
<dbReference type="GO" id="GO:0005634">
    <property type="term" value="C:nucleus"/>
    <property type="evidence" value="ECO:0007669"/>
    <property type="project" value="UniProtKB-SubCell"/>
</dbReference>
<dbReference type="SUPFAM" id="SSF46689">
    <property type="entry name" value="Homeodomain-like"/>
    <property type="match status" value="1"/>
</dbReference>
<dbReference type="InterPro" id="IPR036397">
    <property type="entry name" value="RNaseH_sf"/>
</dbReference>
<dbReference type="OMA" id="LARISWC"/>
<dbReference type="Gene3D" id="1.10.10.10">
    <property type="entry name" value="Winged helix-like DNA-binding domain superfamily/Winged helix DNA-binding domain"/>
    <property type="match status" value="1"/>
</dbReference>
<dbReference type="Pfam" id="PF13358">
    <property type="entry name" value="DDE_3"/>
    <property type="match status" value="1"/>
</dbReference>
<dbReference type="GO" id="GO:0015074">
    <property type="term" value="P:DNA integration"/>
    <property type="evidence" value="ECO:0007669"/>
    <property type="project" value="InterPro"/>
</dbReference>
<organism evidence="6">
    <name type="scientific">Caenorhabditis remanei</name>
    <name type="common">Caenorhabditis vulgaris</name>
    <dbReference type="NCBI Taxonomy" id="31234"/>
    <lineage>
        <taxon>Eukaryota</taxon>
        <taxon>Metazoa</taxon>
        <taxon>Ecdysozoa</taxon>
        <taxon>Nematoda</taxon>
        <taxon>Chromadorea</taxon>
        <taxon>Rhabditida</taxon>
        <taxon>Rhabditina</taxon>
        <taxon>Rhabditomorpha</taxon>
        <taxon>Rhabditoidea</taxon>
        <taxon>Rhabditidae</taxon>
        <taxon>Peloderinae</taxon>
        <taxon>Caenorhabditis</taxon>
    </lineage>
</organism>
<protein>
    <recommendedName>
        <fullName evidence="7">Tc3 transposase DNA binding domain-containing protein</fullName>
    </recommendedName>
</protein>
<dbReference type="AlphaFoldDB" id="E3LWF6"/>
<reference evidence="5" key="1">
    <citation type="submission" date="2007-07" db="EMBL/GenBank/DDBJ databases">
        <title>PCAP assembly of the Caenorhabditis remanei genome.</title>
        <authorList>
            <consortium name="The Caenorhabditis remanei Sequencing Consortium"/>
            <person name="Wilson R.K."/>
        </authorList>
    </citation>
    <scope>NUCLEOTIDE SEQUENCE [LARGE SCALE GENOMIC DNA]</scope>
    <source>
        <strain evidence="5">PB4641</strain>
    </source>
</reference>
<dbReference type="HOGENOM" id="CLU_033666_0_2_1"/>
<dbReference type="InterPro" id="IPR038717">
    <property type="entry name" value="Tc1-like_DDE_dom"/>
</dbReference>
<gene>
    <name evidence="5" type="ORF">CRE_02881</name>
</gene>
<dbReference type="InterPro" id="IPR002492">
    <property type="entry name" value="Transposase_Tc1-like"/>
</dbReference>